<keyword evidence="2" id="KW-1133">Transmembrane helix</keyword>
<proteinExistence type="predicted"/>
<feature type="compositionally biased region" description="Basic and acidic residues" evidence="1">
    <location>
        <begin position="7"/>
        <end position="19"/>
    </location>
</feature>
<feature type="compositionally biased region" description="Low complexity" evidence="1">
    <location>
        <begin position="71"/>
        <end position="92"/>
    </location>
</feature>
<feature type="compositionally biased region" description="Low complexity" evidence="1">
    <location>
        <begin position="200"/>
        <end position="226"/>
    </location>
</feature>
<dbReference type="AlphaFoldDB" id="A0A6J4L1D7"/>
<name>A0A6J4L1D7_9ACTN</name>
<feature type="compositionally biased region" description="Basic residues" evidence="1">
    <location>
        <begin position="284"/>
        <end position="294"/>
    </location>
</feature>
<evidence type="ECO:0000256" key="1">
    <source>
        <dbReference type="SAM" id="MobiDB-lite"/>
    </source>
</evidence>
<feature type="compositionally biased region" description="Low complexity" evidence="1">
    <location>
        <begin position="233"/>
        <end position="242"/>
    </location>
</feature>
<evidence type="ECO:0000313" key="3">
    <source>
        <dbReference type="EMBL" id="CAA9321460.1"/>
    </source>
</evidence>
<keyword evidence="2" id="KW-0472">Membrane</keyword>
<feature type="transmembrane region" description="Helical" evidence="2">
    <location>
        <begin position="364"/>
        <end position="384"/>
    </location>
</feature>
<feature type="compositionally biased region" description="Basic residues" evidence="1">
    <location>
        <begin position="243"/>
        <end position="253"/>
    </location>
</feature>
<feature type="region of interest" description="Disordered" evidence="1">
    <location>
        <begin position="180"/>
        <end position="295"/>
    </location>
</feature>
<feature type="compositionally biased region" description="Low complexity" evidence="1">
    <location>
        <begin position="26"/>
        <end position="53"/>
    </location>
</feature>
<feature type="compositionally biased region" description="Low complexity" evidence="1">
    <location>
        <begin position="254"/>
        <end position="270"/>
    </location>
</feature>
<keyword evidence="2" id="KW-0812">Transmembrane</keyword>
<feature type="region of interest" description="Disordered" evidence="1">
    <location>
        <begin position="1"/>
        <end position="121"/>
    </location>
</feature>
<organism evidence="3">
    <name type="scientific">uncultured Friedmanniella sp</name>
    <dbReference type="NCBI Taxonomy" id="335381"/>
    <lineage>
        <taxon>Bacteria</taxon>
        <taxon>Bacillati</taxon>
        <taxon>Actinomycetota</taxon>
        <taxon>Actinomycetes</taxon>
        <taxon>Propionibacteriales</taxon>
        <taxon>Nocardioidaceae</taxon>
        <taxon>Friedmanniella</taxon>
        <taxon>environmental samples</taxon>
    </lineage>
</organism>
<evidence type="ECO:0000256" key="2">
    <source>
        <dbReference type="SAM" id="Phobius"/>
    </source>
</evidence>
<accession>A0A6J4L1D7</accession>
<feature type="compositionally biased region" description="Pro residues" evidence="1">
    <location>
        <begin position="93"/>
        <end position="102"/>
    </location>
</feature>
<dbReference type="EMBL" id="CADCTS010000380">
    <property type="protein sequence ID" value="CAA9321460.1"/>
    <property type="molecule type" value="Genomic_DNA"/>
</dbReference>
<gene>
    <name evidence="3" type="ORF">AVDCRST_MAG48-2661</name>
</gene>
<evidence type="ECO:0008006" key="4">
    <source>
        <dbReference type="Google" id="ProtNLM"/>
    </source>
</evidence>
<reference evidence="3" key="1">
    <citation type="submission" date="2020-02" db="EMBL/GenBank/DDBJ databases">
        <authorList>
            <person name="Meier V. D."/>
        </authorList>
    </citation>
    <scope>NUCLEOTIDE SEQUENCE</scope>
    <source>
        <strain evidence="3">AVDCRST_MAG48</strain>
    </source>
</reference>
<sequence length="398" mass="40600">MGGQQHLHRELDRQRELQAHHPLQGPRPAARTATAGEAGGLADLPDAGAVDAPLGEDRGGRGHRWASCSGWPWTTRSSSSPASARSTCTGPAGPAPGPPPTPRRLSRRASSPPPASSSRPPSSCFAVFAAFVPEGEGPIKTIAFGLAVGVFVDAFVVRMTLVPAVLASLGRSACEEREEQEGLAVEAGPGVPRVHGPDSGVTVVGRGAVGAAGVQRRVPGPAGAPRPARRPARPLARPSAAATRRRAGRRRGAASRSTASAPTPRPAAAPRARRPRPAAGRGAGRPRRPAHPARRAAALARLLDDLAVDSREIAVLLAVRDRGAGAVTSAVPASFDALRPFLPFTPAFDGLRAVVTDGSGAGSAVSLLLAWLVVGLVAGVLAVARRRVVAPGVAVPAD</sequence>
<protein>
    <recommendedName>
        <fullName evidence="4">Membrane transport protein MMPL domain-containing protein</fullName>
    </recommendedName>
</protein>